<dbReference type="HOGENOM" id="CLU_1833655_0_0_5"/>
<name>Q07MW8_RHOP5</name>
<dbReference type="KEGG" id="rpe:RPE_2779"/>
<proteinExistence type="predicted"/>
<dbReference type="EMBL" id="CP000463">
    <property type="protein sequence ID" value="ABJ06716.1"/>
    <property type="molecule type" value="Genomic_DNA"/>
</dbReference>
<sequence length="140" mass="15203">MVVYTVSQGSLQSHGVPSLQHVTGLSRSTCLLGTHMTVKRPPSKSDQLPLPVGASVVASRDFGPIRKGVFGMITGTAREPFFQGNRPVYLCTFADNMKSLVRPREIESYSHGFSLDDLEAENFQEVVARRGAAKEAAPPE</sequence>
<organism evidence="1">
    <name type="scientific">Rhodopseudomonas palustris (strain BisA53)</name>
    <dbReference type="NCBI Taxonomy" id="316055"/>
    <lineage>
        <taxon>Bacteria</taxon>
        <taxon>Pseudomonadati</taxon>
        <taxon>Pseudomonadota</taxon>
        <taxon>Alphaproteobacteria</taxon>
        <taxon>Hyphomicrobiales</taxon>
        <taxon>Nitrobacteraceae</taxon>
        <taxon>Rhodopseudomonas</taxon>
    </lineage>
</organism>
<dbReference type="AlphaFoldDB" id="Q07MW8"/>
<accession>Q07MW8</accession>
<protein>
    <submittedName>
        <fullName evidence="1">Uncharacterized protein</fullName>
    </submittedName>
</protein>
<reference evidence="1" key="1">
    <citation type="submission" date="2006-09" db="EMBL/GenBank/DDBJ databases">
        <title>Complete sequence of Rhodopseudomonas palustris BisA53.</title>
        <authorList>
            <consortium name="US DOE Joint Genome Institute"/>
            <person name="Copeland A."/>
            <person name="Lucas S."/>
            <person name="Lapidus A."/>
            <person name="Barry K."/>
            <person name="Detter J.C."/>
            <person name="Glavina del Rio T."/>
            <person name="Hammon N."/>
            <person name="Israni S."/>
            <person name="Dalin E."/>
            <person name="Tice H."/>
            <person name="Pitluck S."/>
            <person name="Chain P."/>
            <person name="Malfatti S."/>
            <person name="Shin M."/>
            <person name="Vergez L."/>
            <person name="Schmutz J."/>
            <person name="Larimer F."/>
            <person name="Land M."/>
            <person name="Hauser L."/>
            <person name="Pelletier D.A."/>
            <person name="Kyrpides N."/>
            <person name="Kim E."/>
            <person name="Harwood C.S."/>
            <person name="Oda Y."/>
            <person name="Richardson P."/>
        </authorList>
    </citation>
    <scope>NUCLEOTIDE SEQUENCE [LARGE SCALE GENOMIC DNA]</scope>
    <source>
        <strain evidence="1">BisA53</strain>
    </source>
</reference>
<gene>
    <name evidence="1" type="ordered locus">RPE_2779</name>
</gene>
<evidence type="ECO:0000313" key="1">
    <source>
        <dbReference type="EMBL" id="ABJ06716.1"/>
    </source>
</evidence>